<dbReference type="Proteomes" id="UP000053331">
    <property type="component" value="Unassembled WGS sequence"/>
</dbReference>
<evidence type="ECO:0000256" key="1">
    <source>
        <dbReference type="ARBA" id="ARBA00004141"/>
    </source>
</evidence>
<feature type="transmembrane region" description="Helical" evidence="5">
    <location>
        <begin position="148"/>
        <end position="174"/>
    </location>
</feature>
<dbReference type="RefSeq" id="WP_050024582.1">
    <property type="nucleotide sequence ID" value="NZ_JNFH02000023.1"/>
</dbReference>
<feature type="transmembrane region" description="Helical" evidence="5">
    <location>
        <begin position="33"/>
        <end position="56"/>
    </location>
</feature>
<keyword evidence="2 5" id="KW-0812">Transmembrane</keyword>
<dbReference type="Pfam" id="PF04893">
    <property type="entry name" value="Yip1"/>
    <property type="match status" value="1"/>
</dbReference>
<dbReference type="OrthoDB" id="116519at2157"/>
<evidence type="ECO:0000259" key="6">
    <source>
        <dbReference type="Pfam" id="PF04893"/>
    </source>
</evidence>
<dbReference type="GO" id="GO:0016020">
    <property type="term" value="C:membrane"/>
    <property type="evidence" value="ECO:0007669"/>
    <property type="project" value="UniProtKB-SubCell"/>
</dbReference>
<organism evidence="7 8">
    <name type="scientific">Halorubrum saccharovorum</name>
    <dbReference type="NCBI Taxonomy" id="2248"/>
    <lineage>
        <taxon>Archaea</taxon>
        <taxon>Methanobacteriati</taxon>
        <taxon>Methanobacteriota</taxon>
        <taxon>Stenosarchaea group</taxon>
        <taxon>Halobacteria</taxon>
        <taxon>Halobacteriales</taxon>
        <taxon>Haloferacaceae</taxon>
        <taxon>Halorubrum</taxon>
    </lineage>
</organism>
<evidence type="ECO:0000313" key="7">
    <source>
        <dbReference type="EMBL" id="KKF39715.1"/>
    </source>
</evidence>
<evidence type="ECO:0000256" key="2">
    <source>
        <dbReference type="ARBA" id="ARBA00022692"/>
    </source>
</evidence>
<protein>
    <recommendedName>
        <fullName evidence="6">Yip1 domain-containing protein</fullName>
    </recommendedName>
</protein>
<dbReference type="EMBL" id="JNFH02000023">
    <property type="protein sequence ID" value="KKF39715.1"/>
    <property type="molecule type" value="Genomic_DNA"/>
</dbReference>
<evidence type="ECO:0000256" key="3">
    <source>
        <dbReference type="ARBA" id="ARBA00022989"/>
    </source>
</evidence>
<feature type="domain" description="Yip1" evidence="6">
    <location>
        <begin position="15"/>
        <end position="248"/>
    </location>
</feature>
<dbReference type="InterPro" id="IPR006977">
    <property type="entry name" value="Yip1_dom"/>
</dbReference>
<feature type="transmembrane region" description="Helical" evidence="5">
    <location>
        <begin position="113"/>
        <end position="136"/>
    </location>
</feature>
<evidence type="ECO:0000256" key="5">
    <source>
        <dbReference type="SAM" id="Phobius"/>
    </source>
</evidence>
<keyword evidence="4 5" id="KW-0472">Membrane</keyword>
<accession>A0A0F8AY96</accession>
<keyword evidence="8" id="KW-1185">Reference proteome</keyword>
<name>A0A0F8AY96_9EURY</name>
<feature type="transmembrane region" description="Helical" evidence="5">
    <location>
        <begin position="194"/>
        <end position="218"/>
    </location>
</feature>
<feature type="transmembrane region" description="Helical" evidence="5">
    <location>
        <begin position="230"/>
        <end position="248"/>
    </location>
</feature>
<gene>
    <name evidence="7" type="ORF">FK85_26360</name>
</gene>
<dbReference type="AlphaFoldDB" id="A0A0F8AY96"/>
<evidence type="ECO:0000256" key="4">
    <source>
        <dbReference type="ARBA" id="ARBA00023136"/>
    </source>
</evidence>
<comment type="caution">
    <text evidence="7">The sequence shown here is derived from an EMBL/GenBank/DDBJ whole genome shotgun (WGS) entry which is preliminary data.</text>
</comment>
<proteinExistence type="predicted"/>
<sequence>MPSPLAAPSKLVSGLLDRSRAGFRWLKPDNQMFTVGVVVFVTLAATLGIVALGAAFDATIDREVTVDNSDRPPESTCEAFGDDEDSLVAEQCDEPERIDVDVGEELQSASGDYVGYALIGVPIWWAIFALALHGGARLAGGAGSLGDSFVIAAWAIAAELARLVAGLAAIWYALATTTVDGTTMESIAREIVAAISAMQGPLLAASAVVIGVQWVVVVGGLEAYHDLDRGVAGAVASVFALLGFVLAAV</sequence>
<reference evidence="7 8" key="1">
    <citation type="journal article" date="2015" name="Genome Announc.">
        <title>Draft genome sequence of a Halorubrum H3 strain isolated from the burlinskoye salt lake (Altai Krai, Russia).</title>
        <authorList>
            <person name="Rozanov A.S."/>
            <person name="Bryanskaya A.V."/>
            <person name="Malup T.K."/>
            <person name="Kotenko A.V."/>
            <person name="Peltek S.E."/>
        </authorList>
    </citation>
    <scope>NUCLEOTIDE SEQUENCE [LARGE SCALE GENOMIC DNA]</scope>
    <source>
        <strain evidence="7 8">H3</strain>
    </source>
</reference>
<evidence type="ECO:0000313" key="8">
    <source>
        <dbReference type="Proteomes" id="UP000053331"/>
    </source>
</evidence>
<keyword evidence="3 5" id="KW-1133">Transmembrane helix</keyword>
<comment type="subcellular location">
    <subcellularLocation>
        <location evidence="1">Membrane</location>
        <topology evidence="1">Multi-pass membrane protein</topology>
    </subcellularLocation>
</comment>